<sequence length="218" mass="24361">MGSEAPTRPQARLVTSTHDPNNVVLNLEWEPHGCFATLAVTADGRIPAQELRGLFQRIRSCGPAATLYPSSHSGSLPEMAFFSPALHTSQLVHYKTGEDDISGHAPELSWDYKHGLGYNGTKLNITLYGSSDAVSTSISSQCLVIRYEKDIMVCKTRALIDSSVEINPTHHWLHAMDTKSYTHPQGRNVRPQCKDIACVNYYQKRRDSYPCLEYYDSN</sequence>
<keyword evidence="2" id="KW-1185">Reference proteome</keyword>
<proteinExistence type="predicted"/>
<accession>A0A3M7LWG6</accession>
<evidence type="ECO:0000313" key="2">
    <source>
        <dbReference type="Proteomes" id="UP000265663"/>
    </source>
</evidence>
<gene>
    <name evidence="1" type="ORF">GMOD_00001894</name>
</gene>
<dbReference type="EMBL" id="KE747809">
    <property type="protein sequence ID" value="RMZ66549.1"/>
    <property type="molecule type" value="Genomic_DNA"/>
</dbReference>
<organism evidence="1 2">
    <name type="scientific">Pyrenophora seminiperda CCB06</name>
    <dbReference type="NCBI Taxonomy" id="1302712"/>
    <lineage>
        <taxon>Eukaryota</taxon>
        <taxon>Fungi</taxon>
        <taxon>Dikarya</taxon>
        <taxon>Ascomycota</taxon>
        <taxon>Pezizomycotina</taxon>
        <taxon>Dothideomycetes</taxon>
        <taxon>Pleosporomycetidae</taxon>
        <taxon>Pleosporales</taxon>
        <taxon>Pleosporineae</taxon>
        <taxon>Pleosporaceae</taxon>
        <taxon>Pyrenophora</taxon>
    </lineage>
</organism>
<reference evidence="1 2" key="1">
    <citation type="journal article" date="2014" name="PLoS ONE">
        <title>De novo Genome Assembly of the Fungal Plant Pathogen Pyrenophora semeniperda.</title>
        <authorList>
            <person name="Soliai M.M."/>
            <person name="Meyer S.E."/>
            <person name="Udall J.A."/>
            <person name="Elzinga D.E."/>
            <person name="Hermansen R.A."/>
            <person name="Bodily P.M."/>
            <person name="Hart A.A."/>
            <person name="Coleman C.E."/>
        </authorList>
    </citation>
    <scope>NUCLEOTIDE SEQUENCE [LARGE SCALE GENOMIC DNA]</scope>
    <source>
        <strain evidence="1 2">CCB06</strain>
        <tissue evidence="1">Mycelium</tissue>
    </source>
</reference>
<dbReference type="AlphaFoldDB" id="A0A3M7LWG6"/>
<name>A0A3M7LWG6_9PLEO</name>
<dbReference type="Proteomes" id="UP000265663">
    <property type="component" value="Unassembled WGS sequence"/>
</dbReference>
<dbReference type="OrthoDB" id="3692147at2759"/>
<evidence type="ECO:0000313" key="1">
    <source>
        <dbReference type="EMBL" id="RMZ66549.1"/>
    </source>
</evidence>
<protein>
    <submittedName>
        <fullName evidence="1">Uncharacterized protein</fullName>
    </submittedName>
</protein>